<dbReference type="InterPro" id="IPR001173">
    <property type="entry name" value="Glyco_trans_2-like"/>
</dbReference>
<sequence>MRESVAVLLAAYNGEKYIKPQILSILSSRLETPLSITIGLDPSTDDTREVVDSIGSESIFTFCYETPSGGAKYNFARLVEHALLLPDRYYAFSDQDDVWDSDRLAVGIKLLKEHESRLGDGVPLLVFSDSRVVDEELGIVSASFMEAEKLDPAAAEFFNRLIVQNVGQGCTFLFNRALLELAAPVPGSARMHDHWLMLVASAFGKILYVDRPLLSYRQHSNNVVGAAGYGFFRALARACKGSQEIRDSLSFSRKQAEAFVLRYGSMLDRDRYEFLIRFVGLPQLGFWARRLFIYKYGVRMSGVLRRIGLYLYI</sequence>
<dbReference type="InterPro" id="IPR029044">
    <property type="entry name" value="Nucleotide-diphossugar_trans"/>
</dbReference>
<dbReference type="SUPFAM" id="SSF53448">
    <property type="entry name" value="Nucleotide-diphospho-sugar transferases"/>
    <property type="match status" value="1"/>
</dbReference>
<dbReference type="PANTHER" id="PTHR22916:SF3">
    <property type="entry name" value="UDP-GLCNAC:BETAGAL BETA-1,3-N-ACETYLGLUCOSAMINYLTRANSFERASE-LIKE PROTEIN 1"/>
    <property type="match status" value="1"/>
</dbReference>
<dbReference type="RefSeq" id="WP_139332519.1">
    <property type="nucleotide sequence ID" value="NZ_FTMP01000003.1"/>
</dbReference>
<gene>
    <name evidence="2" type="ORF">SAMN05878282_103140</name>
</gene>
<accession>A0A1N6RRK9</accession>
<dbReference type="Proteomes" id="UP000185841">
    <property type="component" value="Unassembled WGS sequence"/>
</dbReference>
<reference evidence="2 3" key="1">
    <citation type="submission" date="2017-01" db="EMBL/GenBank/DDBJ databases">
        <authorList>
            <person name="Mah S.A."/>
            <person name="Swanson W.J."/>
            <person name="Moy G.W."/>
            <person name="Vacquier V.D."/>
        </authorList>
    </citation>
    <scope>NUCLEOTIDE SEQUENCE [LARGE SCALE GENOMIC DNA]</scope>
    <source>
        <strain evidence="2 3">RU36E</strain>
    </source>
</reference>
<dbReference type="AlphaFoldDB" id="A0A1N6RRK9"/>
<dbReference type="Gene3D" id="3.90.550.10">
    <property type="entry name" value="Spore Coat Polysaccharide Biosynthesis Protein SpsA, Chain A"/>
    <property type="match status" value="1"/>
</dbReference>
<evidence type="ECO:0000259" key="1">
    <source>
        <dbReference type="Pfam" id="PF00535"/>
    </source>
</evidence>
<evidence type="ECO:0000313" key="3">
    <source>
        <dbReference type="Proteomes" id="UP000185841"/>
    </source>
</evidence>
<dbReference type="GO" id="GO:0016758">
    <property type="term" value="F:hexosyltransferase activity"/>
    <property type="evidence" value="ECO:0007669"/>
    <property type="project" value="UniProtKB-ARBA"/>
</dbReference>
<name>A0A1N6RRK9_AQUAC</name>
<dbReference type="CDD" id="cd04196">
    <property type="entry name" value="GT_2_like_d"/>
    <property type="match status" value="1"/>
</dbReference>
<dbReference type="Pfam" id="PF00535">
    <property type="entry name" value="Glycos_transf_2"/>
    <property type="match status" value="1"/>
</dbReference>
<dbReference type="PANTHER" id="PTHR22916">
    <property type="entry name" value="GLYCOSYLTRANSFERASE"/>
    <property type="match status" value="1"/>
</dbReference>
<keyword evidence="2" id="KW-0808">Transferase</keyword>
<protein>
    <submittedName>
        <fullName evidence="2">Glycosyl transferase family 2</fullName>
    </submittedName>
</protein>
<evidence type="ECO:0000313" key="2">
    <source>
        <dbReference type="EMBL" id="SIQ31483.1"/>
    </source>
</evidence>
<feature type="domain" description="Glycosyltransferase 2-like" evidence="1">
    <location>
        <begin position="7"/>
        <end position="119"/>
    </location>
</feature>
<dbReference type="EMBL" id="FTMP01000003">
    <property type="protein sequence ID" value="SIQ31483.1"/>
    <property type="molecule type" value="Genomic_DNA"/>
</dbReference>
<organism evidence="2 3">
    <name type="scientific">Aquipseudomonas alcaligenes</name>
    <name type="common">Pseudomonas alcaligenes</name>
    <dbReference type="NCBI Taxonomy" id="43263"/>
    <lineage>
        <taxon>Bacteria</taxon>
        <taxon>Pseudomonadati</taxon>
        <taxon>Pseudomonadota</taxon>
        <taxon>Gammaproteobacteria</taxon>
        <taxon>Pseudomonadales</taxon>
        <taxon>Pseudomonadaceae</taxon>
        <taxon>Aquipseudomonas</taxon>
    </lineage>
</organism>
<proteinExistence type="predicted"/>